<dbReference type="InterPro" id="IPR035500">
    <property type="entry name" value="NHR-like_dom_sf"/>
</dbReference>
<protein>
    <recommendedName>
        <fullName evidence="16">Ecdysone-induced protein 75B</fullName>
    </recommendedName>
</protein>
<feature type="compositionally biased region" description="Low complexity" evidence="11">
    <location>
        <begin position="750"/>
        <end position="798"/>
    </location>
</feature>
<dbReference type="PROSITE" id="PS51843">
    <property type="entry name" value="NR_LBD"/>
    <property type="match status" value="1"/>
</dbReference>
<dbReference type="SMART" id="SM00399">
    <property type="entry name" value="ZnF_C4"/>
    <property type="match status" value="1"/>
</dbReference>
<evidence type="ECO:0000256" key="11">
    <source>
        <dbReference type="SAM" id="MobiDB-lite"/>
    </source>
</evidence>
<dbReference type="PANTHER" id="PTHR24082">
    <property type="entry name" value="NUCLEAR HORMONE RECEPTOR"/>
    <property type="match status" value="1"/>
</dbReference>
<dbReference type="InterPro" id="IPR001723">
    <property type="entry name" value="Nuclear_hrmn_rcpt"/>
</dbReference>
<keyword evidence="15" id="KW-1185">Reference proteome</keyword>
<evidence type="ECO:0008006" key="16">
    <source>
        <dbReference type="Google" id="ProtNLM"/>
    </source>
</evidence>
<feature type="compositionally biased region" description="Low complexity" evidence="11">
    <location>
        <begin position="896"/>
        <end position="925"/>
    </location>
</feature>
<evidence type="ECO:0000256" key="1">
    <source>
        <dbReference type="ARBA" id="ARBA00004123"/>
    </source>
</evidence>
<reference evidence="15" key="1">
    <citation type="journal article" date="2015" name="Proc. Natl. Acad. Sci. U.S.A.">
        <title>Genome sequence of the Asian Tiger mosquito, Aedes albopictus, reveals insights into its biology, genetics, and evolution.</title>
        <authorList>
            <person name="Chen X.G."/>
            <person name="Jiang X."/>
            <person name="Gu J."/>
            <person name="Xu M."/>
            <person name="Wu Y."/>
            <person name="Deng Y."/>
            <person name="Zhang C."/>
            <person name="Bonizzoni M."/>
            <person name="Dermauw W."/>
            <person name="Vontas J."/>
            <person name="Armbruster P."/>
            <person name="Huang X."/>
            <person name="Yang Y."/>
            <person name="Zhang H."/>
            <person name="He W."/>
            <person name="Peng H."/>
            <person name="Liu Y."/>
            <person name="Wu K."/>
            <person name="Chen J."/>
            <person name="Lirakis M."/>
            <person name="Topalis P."/>
            <person name="Van Leeuwen T."/>
            <person name="Hall A.B."/>
            <person name="Jiang X."/>
            <person name="Thorpe C."/>
            <person name="Mueller R.L."/>
            <person name="Sun C."/>
            <person name="Waterhouse R.M."/>
            <person name="Yan G."/>
            <person name="Tu Z.J."/>
            <person name="Fang X."/>
            <person name="James A.A."/>
        </authorList>
    </citation>
    <scope>NUCLEOTIDE SEQUENCE [LARGE SCALE GENOMIC DNA]</scope>
    <source>
        <strain evidence="15">Foshan</strain>
    </source>
</reference>
<evidence type="ECO:0000313" key="14">
    <source>
        <dbReference type="EnsemblMetazoa" id="AALFPA23_011778.P16733"/>
    </source>
</evidence>
<organism evidence="14 15">
    <name type="scientific">Aedes albopictus</name>
    <name type="common">Asian tiger mosquito</name>
    <name type="synonym">Stegomyia albopicta</name>
    <dbReference type="NCBI Taxonomy" id="7160"/>
    <lineage>
        <taxon>Eukaryota</taxon>
        <taxon>Metazoa</taxon>
        <taxon>Ecdysozoa</taxon>
        <taxon>Arthropoda</taxon>
        <taxon>Hexapoda</taxon>
        <taxon>Insecta</taxon>
        <taxon>Pterygota</taxon>
        <taxon>Neoptera</taxon>
        <taxon>Endopterygota</taxon>
        <taxon>Diptera</taxon>
        <taxon>Nematocera</taxon>
        <taxon>Culicoidea</taxon>
        <taxon>Culicidae</taxon>
        <taxon>Culicinae</taxon>
        <taxon>Aedini</taxon>
        <taxon>Aedes</taxon>
        <taxon>Stegomyia</taxon>
    </lineage>
</organism>
<dbReference type="PANTHER" id="PTHR24082:SF473">
    <property type="entry name" value="ECDYSONE-INDUCED PROTEIN 75B, ISOFORM B"/>
    <property type="match status" value="1"/>
</dbReference>
<dbReference type="PROSITE" id="PS00031">
    <property type="entry name" value="NUCLEAR_REC_DBD_1"/>
    <property type="match status" value="1"/>
</dbReference>
<feature type="compositionally biased region" description="Polar residues" evidence="11">
    <location>
        <begin position="557"/>
        <end position="567"/>
    </location>
</feature>
<dbReference type="PRINTS" id="PR00398">
    <property type="entry name" value="STRDHORMONER"/>
</dbReference>
<evidence type="ECO:0000256" key="7">
    <source>
        <dbReference type="ARBA" id="ARBA00023125"/>
    </source>
</evidence>
<dbReference type="InterPro" id="IPR013088">
    <property type="entry name" value="Znf_NHR/GATA"/>
</dbReference>
<comment type="similarity">
    <text evidence="2">Belongs to the nuclear hormone receptor family. NR1 subfamily.</text>
</comment>
<dbReference type="CDD" id="cd06940">
    <property type="entry name" value="NR_LBD_REV_ERB"/>
    <property type="match status" value="1"/>
</dbReference>
<dbReference type="PRINTS" id="PR00047">
    <property type="entry name" value="STROIDFINGER"/>
</dbReference>
<name>A0ABM1YSI1_AEDAL</name>
<feature type="compositionally biased region" description="Low complexity" evidence="11">
    <location>
        <begin position="576"/>
        <end position="596"/>
    </location>
</feature>
<dbReference type="Gene3D" id="3.30.50.10">
    <property type="entry name" value="Erythroid Transcription Factor GATA-1, subunit A"/>
    <property type="match status" value="1"/>
</dbReference>
<dbReference type="InterPro" id="IPR000536">
    <property type="entry name" value="Nucl_hrmn_rcpt_lig-bd"/>
</dbReference>
<feature type="region of interest" description="Disordered" evidence="11">
    <location>
        <begin position="810"/>
        <end position="845"/>
    </location>
</feature>
<dbReference type="Pfam" id="PF00105">
    <property type="entry name" value="zf-C4"/>
    <property type="match status" value="1"/>
</dbReference>
<sequence length="1073" mass="116885">MLSDISYQQSVIKENTMNVVQVQKCSQSQTPVISYRAATGEPCIPNSTTVGRIEEVRPPKEFTVVQSTYTNHPKIINSMKNIVLENSPSHKSILAGDYLAAHHLQQQQQQHTQLAHHLQFSKGPVLLVPKSEDCVRYSHPTPSSPTGQHHMFSVGSPAPMHHQAAPVDVKPPVIMDNSVASSSKGEPDLNIEFDGTTVLCRVCGDKASGFHYGVHSCEGCKGFFRRSIQQKIQYRPCTKNQQCSILRINRNRCQYCRLKKCIAVGMSRDAVRFGRVPKREKARILAAMQQSTQNRGNQRALATELDDQPRLLAAVLRAHMDTCEFTREKVTSMRQRARECPTYSMPTLACPLNPAPELQSEQEFSQRFAHVIRGVIDFAGMIPGFQMLTQDDKFTLLKAGLFDALFVRLICMFDSQINSIICLNGQVMRRDTIQNGANARFLVDSTFNFAERMNSMNLTDAEIGLFCAIVLITPDRPGLRNVELIERMYSKLKACLQSIVSQNRPDKPEFMQELLRTLPDLRTLSTLHTEKLVVFRTEHKELLRQHMWNAEEDLAKSPSSNTWSCDGNNVEDVAKSPMSSVSSTESAETTSDYSHIPSSLSASAPLLAATLSGQCPIRHRASSGSSAEDDIIGGTAHLAQNGLTITPVIRSVGTHHVRYRKLDSPTDSGIESGNEKHDHKPVSSGSSSCSSPRSSLEDQSDDKRHIVENMPVLKRVLQAPPLYDTNSLMDEAYKPHKKFRAMRHRESEAEPAPSSSSSSTITLSSHSPKPSSSSSPSSVVSSHSSSMGAGQSPPQQPLSQLHMHLTRPLNQSPHQSLHHHHHHHHAGTPPASHHQSSSLSSTHSVLAKSLMEQPTMTPEQMKRSDIIHNYIMRESQQSQHHPEAQSSYRSGLLVCSPRSSSVSPLTSSSSSSSNSSSSGSGCPFSAANGAGSRWQSGPTSVITTTRQQTPSPSLNSTGSADTSSSSSAASSSTSIRYFQSPHSTSISPPVAVMAQQASSTTTGSIGSPQSVVTAPSPSPRLIELQVDIAGGSASSGTTDAPLNLSKKSPSPSPARHQSTSSSTATIHKVLLEA</sequence>
<keyword evidence="7" id="KW-0238">DNA-binding</keyword>
<accession>A0ABM1YSI1</accession>
<keyword evidence="5" id="KW-0862">Zinc</keyword>
<proteinExistence type="inferred from homology"/>
<feature type="region of interest" description="Disordered" evidence="11">
    <location>
        <begin position="556"/>
        <end position="596"/>
    </location>
</feature>
<dbReference type="EnsemblMetazoa" id="AALFPA23_011778.R16733">
    <property type="protein sequence ID" value="AALFPA23_011778.P16733"/>
    <property type="gene ID" value="AALFPA23_011778"/>
</dbReference>
<dbReference type="Pfam" id="PF00104">
    <property type="entry name" value="Hormone_recep"/>
    <property type="match status" value="1"/>
</dbReference>
<feature type="region of interest" description="Disordered" evidence="11">
    <location>
        <begin position="895"/>
        <end position="969"/>
    </location>
</feature>
<dbReference type="SUPFAM" id="SSF48508">
    <property type="entry name" value="Nuclear receptor ligand-binding domain"/>
    <property type="match status" value="1"/>
</dbReference>
<feature type="region of interest" description="Disordered" evidence="11">
    <location>
        <begin position="659"/>
        <end position="704"/>
    </location>
</feature>
<keyword evidence="9" id="KW-0675">Receptor</keyword>
<dbReference type="Proteomes" id="UP000069940">
    <property type="component" value="Unassembled WGS sequence"/>
</dbReference>
<dbReference type="InterPro" id="IPR050234">
    <property type="entry name" value="Nuclear_hormone_rcpt_NR1"/>
</dbReference>
<reference evidence="14" key="2">
    <citation type="submission" date="2025-05" db="UniProtKB">
        <authorList>
            <consortium name="EnsemblMetazoa"/>
        </authorList>
    </citation>
    <scope>IDENTIFICATION</scope>
    <source>
        <strain evidence="14">Foshan</strain>
    </source>
</reference>
<evidence type="ECO:0000259" key="13">
    <source>
        <dbReference type="PROSITE" id="PS51843"/>
    </source>
</evidence>
<dbReference type="SUPFAM" id="SSF57716">
    <property type="entry name" value="Glucocorticoid receptor-like (DNA-binding domain)"/>
    <property type="match status" value="1"/>
</dbReference>
<evidence type="ECO:0000256" key="9">
    <source>
        <dbReference type="ARBA" id="ARBA00023170"/>
    </source>
</evidence>
<feature type="region of interest" description="Disordered" evidence="11">
    <location>
        <begin position="991"/>
        <end position="1073"/>
    </location>
</feature>
<evidence type="ECO:0000256" key="4">
    <source>
        <dbReference type="ARBA" id="ARBA00022771"/>
    </source>
</evidence>
<dbReference type="GeneID" id="109425803"/>
<feature type="compositionally biased region" description="Low complexity" evidence="11">
    <location>
        <begin position="683"/>
        <end position="694"/>
    </location>
</feature>
<feature type="domain" description="NR LBD" evidence="13">
    <location>
        <begin position="307"/>
        <end position="554"/>
    </location>
</feature>
<evidence type="ECO:0000259" key="12">
    <source>
        <dbReference type="PROSITE" id="PS51030"/>
    </source>
</evidence>
<feature type="compositionally biased region" description="Low complexity" evidence="11">
    <location>
        <begin position="832"/>
        <end position="844"/>
    </location>
</feature>
<feature type="compositionally biased region" description="Low complexity" evidence="11">
    <location>
        <begin position="956"/>
        <end position="969"/>
    </location>
</feature>
<comment type="subcellular location">
    <subcellularLocation>
        <location evidence="1">Nucleus</location>
    </subcellularLocation>
</comment>
<keyword evidence="8" id="KW-0804">Transcription</keyword>
<keyword evidence="6" id="KW-0805">Transcription regulation</keyword>
<feature type="compositionally biased region" description="Basic residues" evidence="11">
    <location>
        <begin position="816"/>
        <end position="826"/>
    </location>
</feature>
<evidence type="ECO:0000256" key="3">
    <source>
        <dbReference type="ARBA" id="ARBA00022723"/>
    </source>
</evidence>
<dbReference type="PROSITE" id="PS51030">
    <property type="entry name" value="NUCLEAR_REC_DBD_2"/>
    <property type="match status" value="1"/>
</dbReference>
<keyword evidence="4" id="KW-0863">Zinc-finger</keyword>
<dbReference type="CDD" id="cd07166">
    <property type="entry name" value="NR_DBD_REV_ERB"/>
    <property type="match status" value="1"/>
</dbReference>
<feature type="region of interest" description="Disordered" evidence="11">
    <location>
        <begin position="738"/>
        <end position="798"/>
    </location>
</feature>
<dbReference type="InterPro" id="IPR001628">
    <property type="entry name" value="Znf_hrmn_rcpt"/>
</dbReference>
<dbReference type="InterPro" id="IPR001728">
    <property type="entry name" value="ThyrH_rcpt"/>
</dbReference>
<dbReference type="Gene3D" id="1.10.565.10">
    <property type="entry name" value="Retinoid X Receptor"/>
    <property type="match status" value="1"/>
</dbReference>
<keyword evidence="3" id="KW-0479">Metal-binding</keyword>
<evidence type="ECO:0000256" key="6">
    <source>
        <dbReference type="ARBA" id="ARBA00023015"/>
    </source>
</evidence>
<evidence type="ECO:0000256" key="2">
    <source>
        <dbReference type="ARBA" id="ARBA00008092"/>
    </source>
</evidence>
<feature type="compositionally biased region" description="Polar residues" evidence="11">
    <location>
        <begin position="933"/>
        <end position="955"/>
    </location>
</feature>
<evidence type="ECO:0000256" key="5">
    <source>
        <dbReference type="ARBA" id="ARBA00022833"/>
    </source>
</evidence>
<dbReference type="PRINTS" id="PR00546">
    <property type="entry name" value="THYROIDHORMR"/>
</dbReference>
<dbReference type="SMART" id="SM00430">
    <property type="entry name" value="HOLI"/>
    <property type="match status" value="1"/>
</dbReference>
<keyword evidence="10" id="KW-0539">Nucleus</keyword>
<dbReference type="RefSeq" id="XP_019556692.1">
    <property type="nucleotide sequence ID" value="XM_019701147.3"/>
</dbReference>
<feature type="compositionally biased region" description="Polar residues" evidence="11">
    <location>
        <begin position="995"/>
        <end position="1015"/>
    </location>
</feature>
<feature type="compositionally biased region" description="Polar residues" evidence="11">
    <location>
        <begin position="1055"/>
        <end position="1065"/>
    </location>
</feature>
<evidence type="ECO:0000256" key="10">
    <source>
        <dbReference type="ARBA" id="ARBA00023242"/>
    </source>
</evidence>
<feature type="domain" description="Nuclear receptor" evidence="12">
    <location>
        <begin position="197"/>
        <end position="273"/>
    </location>
</feature>
<evidence type="ECO:0000313" key="15">
    <source>
        <dbReference type="Proteomes" id="UP000069940"/>
    </source>
</evidence>
<evidence type="ECO:0000256" key="8">
    <source>
        <dbReference type="ARBA" id="ARBA00023163"/>
    </source>
</evidence>